<keyword evidence="2" id="KW-0732">Signal</keyword>
<gene>
    <name evidence="3" type="ORF">HXN33_08810</name>
</gene>
<evidence type="ECO:0000313" key="3">
    <source>
        <dbReference type="EMBL" id="MBF1415663.1"/>
    </source>
</evidence>
<dbReference type="InterPro" id="IPR019734">
    <property type="entry name" value="TPR_rpt"/>
</dbReference>
<proteinExistence type="predicted"/>
<evidence type="ECO:0000313" key="4">
    <source>
        <dbReference type="Proteomes" id="UP000757461"/>
    </source>
</evidence>
<feature type="signal peptide" evidence="2">
    <location>
        <begin position="1"/>
        <end position="19"/>
    </location>
</feature>
<dbReference type="PROSITE" id="PS50005">
    <property type="entry name" value="TPR"/>
    <property type="match status" value="2"/>
</dbReference>
<evidence type="ECO:0000256" key="2">
    <source>
        <dbReference type="SAM" id="SignalP"/>
    </source>
</evidence>
<dbReference type="AlphaFoldDB" id="A0A930I087"/>
<dbReference type="InterPro" id="IPR011990">
    <property type="entry name" value="TPR-like_helical_dom_sf"/>
</dbReference>
<dbReference type="Proteomes" id="UP000757461">
    <property type="component" value="Unassembled WGS sequence"/>
</dbReference>
<dbReference type="PANTHER" id="PTHR12558:SF13">
    <property type="entry name" value="CELL DIVISION CYCLE PROTEIN 27 HOMOLOG"/>
    <property type="match status" value="1"/>
</dbReference>
<feature type="repeat" description="TPR" evidence="1">
    <location>
        <begin position="227"/>
        <end position="260"/>
    </location>
</feature>
<dbReference type="PANTHER" id="PTHR12558">
    <property type="entry name" value="CELL DIVISION CYCLE 16,23,27"/>
    <property type="match status" value="1"/>
</dbReference>
<dbReference type="Gene3D" id="1.25.40.10">
    <property type="entry name" value="Tetratricopeptide repeat domain"/>
    <property type="match status" value="1"/>
</dbReference>
<evidence type="ECO:0000256" key="1">
    <source>
        <dbReference type="PROSITE-ProRule" id="PRU00339"/>
    </source>
</evidence>
<dbReference type="SMART" id="SM00028">
    <property type="entry name" value="TPR"/>
    <property type="match status" value="5"/>
</dbReference>
<dbReference type="SUPFAM" id="SSF48452">
    <property type="entry name" value="TPR-like"/>
    <property type="match status" value="1"/>
</dbReference>
<protein>
    <submittedName>
        <fullName evidence="3">Tetratricopeptide repeat protein</fullName>
    </submittedName>
</protein>
<organism evidence="3 4">
    <name type="scientific">Prevotella histicola</name>
    <dbReference type="NCBI Taxonomy" id="470565"/>
    <lineage>
        <taxon>Bacteria</taxon>
        <taxon>Pseudomonadati</taxon>
        <taxon>Bacteroidota</taxon>
        <taxon>Bacteroidia</taxon>
        <taxon>Bacteroidales</taxon>
        <taxon>Prevotellaceae</taxon>
        <taxon>Prevotella</taxon>
    </lineage>
</organism>
<feature type="repeat" description="TPR" evidence="1">
    <location>
        <begin position="193"/>
        <end position="226"/>
    </location>
</feature>
<dbReference type="EMBL" id="JABZSQ010000188">
    <property type="protein sequence ID" value="MBF1415663.1"/>
    <property type="molecule type" value="Genomic_DNA"/>
</dbReference>
<comment type="caution">
    <text evidence="3">The sequence shown here is derived from an EMBL/GenBank/DDBJ whole genome shotgun (WGS) entry which is preliminary data.</text>
</comment>
<keyword evidence="1" id="KW-0802">TPR repeat</keyword>
<name>A0A930I087_9BACT</name>
<sequence>MRKLFLFLLILFFVPLHVAAQSYQRSLDRGDSCMKVYDYYNALSFYKQAQKQRNDNIIKMKIASCYYFRASYKQCVGLLKTVSTDSLTHDSFRELYYSLGAIGDVAHQVFYGMTLVRTFPRDSHIVADLMNVLVSPDYDHSDMAVYYGEDYCKTDSFNTEVNRALGEAYFMERKFEQCINTYRRVFAVGDTTYNSLYYTAGAFAYMERLDSAVYYFAKAVKMKPKMAVGLYRLGVVETQLGRYEDAVLHLKKAAELYEPDKSLMFTIYKNMGESRLCQKNFKEAYLYWGYALAYVDDNDLAEKRKVLGKRIGASFVK</sequence>
<feature type="chain" id="PRO_5037341890" evidence="2">
    <location>
        <begin position="20"/>
        <end position="317"/>
    </location>
</feature>
<accession>A0A930I087</accession>
<reference evidence="3" key="1">
    <citation type="submission" date="2020-04" db="EMBL/GenBank/DDBJ databases">
        <title>Deep metagenomics examines the oral microbiome during advanced dental caries in children, revealing novel taxa and co-occurrences with host molecules.</title>
        <authorList>
            <person name="Baker J.L."/>
            <person name="Morton J.T."/>
            <person name="Dinis M."/>
            <person name="Alvarez R."/>
            <person name="Tran N.C."/>
            <person name="Knight R."/>
            <person name="Edlund A."/>
        </authorList>
    </citation>
    <scope>NUCLEOTIDE SEQUENCE</scope>
    <source>
        <strain evidence="3">JCVI_25_bin.9</strain>
    </source>
</reference>